<keyword evidence="4" id="KW-1185">Reference proteome</keyword>
<dbReference type="InterPro" id="IPR001633">
    <property type="entry name" value="EAL_dom"/>
</dbReference>
<protein>
    <submittedName>
        <fullName evidence="3">EAL domain-containing protein</fullName>
    </submittedName>
</protein>
<dbReference type="PROSITE" id="PS50883">
    <property type="entry name" value="EAL"/>
    <property type="match status" value="1"/>
</dbReference>
<dbReference type="SUPFAM" id="SSF55073">
    <property type="entry name" value="Nucleotide cyclase"/>
    <property type="match status" value="2"/>
</dbReference>
<feature type="domain" description="EAL" evidence="1">
    <location>
        <begin position="301"/>
        <end position="553"/>
    </location>
</feature>
<dbReference type="SMART" id="SM00052">
    <property type="entry name" value="EAL"/>
    <property type="match status" value="1"/>
</dbReference>
<dbReference type="InterPro" id="IPR043128">
    <property type="entry name" value="Rev_trsase/Diguanyl_cyclase"/>
</dbReference>
<comment type="caution">
    <text evidence="3">The sequence shown here is derived from an EMBL/GenBank/DDBJ whole genome shotgun (WGS) entry which is preliminary data.</text>
</comment>
<dbReference type="Gene3D" id="3.20.20.450">
    <property type="entry name" value="EAL domain"/>
    <property type="match status" value="1"/>
</dbReference>
<accession>A0A7X2TGV5</accession>
<dbReference type="SUPFAM" id="SSF141868">
    <property type="entry name" value="EAL domain-like"/>
    <property type="match status" value="1"/>
</dbReference>
<dbReference type="GO" id="GO:0071111">
    <property type="term" value="F:cyclic-guanylate-specific phosphodiesterase activity"/>
    <property type="evidence" value="ECO:0007669"/>
    <property type="project" value="InterPro"/>
</dbReference>
<dbReference type="Pfam" id="PF00563">
    <property type="entry name" value="EAL"/>
    <property type="match status" value="1"/>
</dbReference>
<dbReference type="InterPro" id="IPR000160">
    <property type="entry name" value="GGDEF_dom"/>
</dbReference>
<feature type="domain" description="GGDEF" evidence="2">
    <location>
        <begin position="1435"/>
        <end position="1556"/>
    </location>
</feature>
<proteinExistence type="predicted"/>
<dbReference type="InterPro" id="IPR050706">
    <property type="entry name" value="Cyclic-di-GMP_PDE-like"/>
</dbReference>
<sequence>MDTADITEQQFHEKGQYQQDFDLIEGGICFVLADGSERVVFANRKAAWLYECEDAESFLEFCAGNYQNLMEEEDYRPLSLLSAGHPEHFPLSFQYRTRYGHFRKALGAGTLRETSFGKTYVLLIVSAEQITSDLEGKDKTGVLGMHEFFEEAFRQAEDRHSFQEIRAFCPVSLDLTSFKEYNRLYGMQRGDLCLKKIAETITACFPGALVGHLTADHFAALLPSQDLEAKLESVCREVNSYIHDDGIQLKAGIYLPGEKDSLQTLRHAFDSAKIACDSIKKDGNRSIAFYSSSMGETLANKNYVLRNFGEALEKHYIKVFFQPVIRTLNGTLSGFEALARWEDPKHGMIFPDVFIPVLEDAQLIHRLDRYVLEQVCRMLRDRMDNGLPLVPVSLNLSAYDFDAANPLDTIEKMVQQYQIPRTLLHFEITERVMFRNPATMAKTVQQFQQAGYQVWMDDFGSEYSSLNLLHSYHFDVIKIDMGFFSHFDVRSRQIITSVVTMARMLGIQTLAEGVETKEQVSFLKKIGCGRIQGYYYGKPMRYDDTFSFMQRKGLQLETPEEAQLMNAAESVDVISDTPTALFSFDGTNISLLLENDAYKRELRSTGTQGMSEANANLADAAYPFRGRFQQLMGKAFSSRAQETLIYSDHGQYMRVSVRWVAGDERYWVGEAHLYNISNNEAMHQAKTLDSTLRDIFQFYKGFYLIERGKKEVSILRSDHLELNGGKVPHAIHDFFSYFSENLVYPDDRQRFLAFISPENVEAEVKRSGGASAAELLRIRSADGTYRWEVFEAMLIYKSTTKDILLCEREDIWERKRDRDTLLPKFCRSFGLSENGTIRPEASMESSLFRMLCNCSPYLFCWEDRDGRILGASRKLQEEEGIQDPSEFIGKTEKEIACRFDADGLRLNQEELVLSGGRFRNVRAERRPWYREKEVAGTLVMLNGISEEAEDEESRLGLLDQETGFLSFRGAIEAGLLFADRYRLKGEDYIGLLMDVPAFSAVMRDRNEDAETILMKLSETLRSTFTPGWAIARIGLCSFLCFSQRSSLNKAEEKVAAVSGILPQLWGQLSIQANPVLAHAVAYGSEVRSLDEMLQLLIRRMNSAEQETFGEKPYTGDRISVRREVLDSLPERVIVSDPKTYELVYLNKAARKDSGVGPESSLKGCFCYRTLEGFEEPCRDCPNLMLRMDRVLAASRMNHKTGENLVIRSFLTTWENRTLKITFAFNLNEYLNTLAGDREQYYQLVRENAAISRGIKEADPEKAIEKTMLSIAEDLHPERFLIFEEQDDSSVSATYEWTAAGVVPLKEELQSIPRTELRALYTGFVSEHLVMVRDMEAFQQEHPDFSLRIHNVKRFISGQLLLQNQAEGFTLVVNPSEESFRSGSVMYSTLTDFIAVMVRNRNYIRELEKQSMIDQLTGAGNRRALEQRIQAWQGEGVLGVISIDLNGLKNTNDSEGHHAGDVLISETARILMECAGADCVFRTGGDEFIVVTEDLEERDIRLLIQHMQESAELNGISMAIGFAWTRGKVSDFDALLTKADFAMYQNKGHSFRRRRED</sequence>
<dbReference type="CDD" id="cd01949">
    <property type="entry name" value="GGDEF"/>
    <property type="match status" value="1"/>
</dbReference>
<feature type="domain" description="GGDEF" evidence="2">
    <location>
        <begin position="166"/>
        <end position="292"/>
    </location>
</feature>
<dbReference type="NCBIfam" id="TIGR00254">
    <property type="entry name" value="GGDEF"/>
    <property type="match status" value="1"/>
</dbReference>
<evidence type="ECO:0000313" key="3">
    <source>
        <dbReference type="EMBL" id="MSS59615.1"/>
    </source>
</evidence>
<evidence type="ECO:0000313" key="4">
    <source>
        <dbReference type="Proteomes" id="UP000461880"/>
    </source>
</evidence>
<dbReference type="Pfam" id="PF00990">
    <property type="entry name" value="GGDEF"/>
    <property type="match status" value="2"/>
</dbReference>
<evidence type="ECO:0000259" key="1">
    <source>
        <dbReference type="PROSITE" id="PS50883"/>
    </source>
</evidence>
<dbReference type="PANTHER" id="PTHR33121">
    <property type="entry name" value="CYCLIC DI-GMP PHOSPHODIESTERASE PDEF"/>
    <property type="match status" value="1"/>
</dbReference>
<dbReference type="RefSeq" id="WP_154505859.1">
    <property type="nucleotide sequence ID" value="NZ_VUMN01000039.1"/>
</dbReference>
<dbReference type="Gene3D" id="3.30.70.270">
    <property type="match status" value="2"/>
</dbReference>
<dbReference type="CDD" id="cd01948">
    <property type="entry name" value="EAL"/>
    <property type="match status" value="1"/>
</dbReference>
<gene>
    <name evidence="3" type="ORF">FYJ51_12000</name>
</gene>
<dbReference type="Proteomes" id="UP000461880">
    <property type="component" value="Unassembled WGS sequence"/>
</dbReference>
<organism evidence="3 4">
    <name type="scientific">Stecheria intestinalis</name>
    <dbReference type="NCBI Taxonomy" id="2606630"/>
    <lineage>
        <taxon>Bacteria</taxon>
        <taxon>Bacillati</taxon>
        <taxon>Bacillota</taxon>
        <taxon>Erysipelotrichia</taxon>
        <taxon>Erysipelotrichales</taxon>
        <taxon>Erysipelotrichaceae</taxon>
        <taxon>Stecheria</taxon>
    </lineage>
</organism>
<name>A0A7X2TGV5_9FIRM</name>
<dbReference type="InterPro" id="IPR035919">
    <property type="entry name" value="EAL_sf"/>
</dbReference>
<evidence type="ECO:0000259" key="2">
    <source>
        <dbReference type="PROSITE" id="PS50887"/>
    </source>
</evidence>
<dbReference type="InterPro" id="IPR029787">
    <property type="entry name" value="Nucleotide_cyclase"/>
</dbReference>
<dbReference type="EMBL" id="VUMN01000039">
    <property type="protein sequence ID" value="MSS59615.1"/>
    <property type="molecule type" value="Genomic_DNA"/>
</dbReference>
<dbReference type="PANTHER" id="PTHR33121:SF70">
    <property type="entry name" value="SIGNALING PROTEIN YKOW"/>
    <property type="match status" value="1"/>
</dbReference>
<reference evidence="3 4" key="1">
    <citation type="submission" date="2019-08" db="EMBL/GenBank/DDBJ databases">
        <title>In-depth cultivation of the pig gut microbiome towards novel bacterial diversity and tailored functional studies.</title>
        <authorList>
            <person name="Wylensek D."/>
            <person name="Hitch T.C.A."/>
            <person name="Clavel T."/>
        </authorList>
    </citation>
    <scope>NUCLEOTIDE SEQUENCE [LARGE SCALE GENOMIC DNA]</scope>
    <source>
        <strain evidence="3 4">Oil+RF-744-GAM-WT-6</strain>
    </source>
</reference>
<dbReference type="SMART" id="SM00267">
    <property type="entry name" value="GGDEF"/>
    <property type="match status" value="2"/>
</dbReference>
<dbReference type="PROSITE" id="PS50887">
    <property type="entry name" value="GGDEF"/>
    <property type="match status" value="2"/>
</dbReference>